<sequence length="337" mass="36153">MFLASAVFNTRIDDTSRFPAHANSAAWINGIGTTVRFHADWGTNDNPAQAATYYGIPVNTVDGTAATTEWPLVSYDFATSGASTQRGWPDESDCAVAAGSGFTLTRNCSAVPVAQRRFPFPLANNVRNEGGQCNDPNTCGDHHVLVVEQGACRLWEAYSAYRIGSQWYAMSTAAWDLKSNALRPAGWTSADAAGLPMTPLLAKAAEASSGEVRHALRVTFTDSMLANAFEWPARHAAGSATPGGIPFGALLRLKADFVIPAEWTPQARALATAMKRYGLYVADIGSNFYVQGEPNAAWDARTITQLQSLTMGQMEFVSLAAVTGDARWSRDSLAASW</sequence>
<dbReference type="OrthoDB" id="8771597at2"/>
<name>A0A562ZQG0_9BURK</name>
<comment type="caution">
    <text evidence="1">The sequence shown here is derived from an EMBL/GenBank/DDBJ whole genome shotgun (WGS) entry which is preliminary data.</text>
</comment>
<accession>A0A562ZQG0</accession>
<keyword evidence="2" id="KW-1185">Reference proteome</keyword>
<evidence type="ECO:0000313" key="2">
    <source>
        <dbReference type="Proteomes" id="UP000318199"/>
    </source>
</evidence>
<proteinExistence type="predicted"/>
<protein>
    <submittedName>
        <fullName evidence="1">Uncharacterized protein</fullName>
    </submittedName>
</protein>
<dbReference type="EMBL" id="VOBQ01000011">
    <property type="protein sequence ID" value="TWO70586.1"/>
    <property type="molecule type" value="Genomic_DNA"/>
</dbReference>
<dbReference type="AlphaFoldDB" id="A0A562ZQG0"/>
<evidence type="ECO:0000313" key="1">
    <source>
        <dbReference type="EMBL" id="TWO70586.1"/>
    </source>
</evidence>
<dbReference type="Proteomes" id="UP000318199">
    <property type="component" value="Unassembled WGS sequence"/>
</dbReference>
<reference evidence="1 2" key="1">
    <citation type="submission" date="2019-07" db="EMBL/GenBank/DDBJ databases">
        <title>Caenimonas sedimenti sp. nov., isolated from activated sludge.</title>
        <authorList>
            <person name="Xu J."/>
        </authorList>
    </citation>
    <scope>NUCLEOTIDE SEQUENCE [LARGE SCALE GENOMIC DNA]</scope>
    <source>
        <strain evidence="1 2">HX-9-20</strain>
    </source>
</reference>
<organism evidence="1 2">
    <name type="scientific">Caenimonas sedimenti</name>
    <dbReference type="NCBI Taxonomy" id="2596921"/>
    <lineage>
        <taxon>Bacteria</taxon>
        <taxon>Pseudomonadati</taxon>
        <taxon>Pseudomonadota</taxon>
        <taxon>Betaproteobacteria</taxon>
        <taxon>Burkholderiales</taxon>
        <taxon>Comamonadaceae</taxon>
        <taxon>Caenimonas</taxon>
    </lineage>
</organism>
<gene>
    <name evidence="1" type="ORF">FN976_13565</name>
</gene>